<name>A0A076LLQ9_9GAMM</name>
<dbReference type="EMBL" id="CP006664">
    <property type="protein sequence ID" value="AIJ07628.1"/>
    <property type="molecule type" value="Genomic_DNA"/>
</dbReference>
<dbReference type="HOGENOM" id="CLU_3343079_0_0_6"/>
<protein>
    <submittedName>
        <fullName evidence="1">Uncharacterized protein</fullName>
    </submittedName>
</protein>
<dbReference type="Proteomes" id="UP000028681">
    <property type="component" value="Chromosome"/>
</dbReference>
<proteinExistence type="predicted"/>
<accession>A0A076LLQ9</accession>
<gene>
    <name evidence="1" type="ORF">ETEE_1166</name>
</gene>
<evidence type="ECO:0000313" key="1">
    <source>
        <dbReference type="EMBL" id="AIJ07628.1"/>
    </source>
</evidence>
<dbReference type="AlphaFoldDB" id="A0A076LLQ9"/>
<evidence type="ECO:0000313" key="2">
    <source>
        <dbReference type="Proteomes" id="UP000028681"/>
    </source>
</evidence>
<reference evidence="1 2" key="1">
    <citation type="journal article" date="2012" name="PLoS ONE">
        <title>Edwardsiella comparative phylogenomics reveal the new intra/inter-species taxonomic relationships, virulence evolution and niche adaptation mechanisms.</title>
        <authorList>
            <person name="Yang M."/>
            <person name="Lv Y."/>
            <person name="Xiao J."/>
            <person name="Wu H."/>
            <person name="Zheng H."/>
            <person name="Liu Q."/>
            <person name="Zhang Y."/>
            <person name="Wang Q."/>
        </authorList>
    </citation>
    <scope>NUCLEOTIDE SEQUENCE [LARGE SCALE GENOMIC DNA]</scope>
    <source>
        <strain evidence="2">080813</strain>
    </source>
</reference>
<sequence>MTVARFFLHGFRAPDRWRTRFSRGVSAFYEHFMYEIF</sequence>
<dbReference type="KEGG" id="ete:ETEE_1166"/>
<organism evidence="1 2">
    <name type="scientific">Edwardsiella anguillarum ET080813</name>
    <dbReference type="NCBI Taxonomy" id="667120"/>
    <lineage>
        <taxon>Bacteria</taxon>
        <taxon>Pseudomonadati</taxon>
        <taxon>Pseudomonadota</taxon>
        <taxon>Gammaproteobacteria</taxon>
        <taxon>Enterobacterales</taxon>
        <taxon>Hafniaceae</taxon>
        <taxon>Edwardsiella</taxon>
    </lineage>
</organism>